<dbReference type="Proteomes" id="UP000500890">
    <property type="component" value="Chromosome"/>
</dbReference>
<sequence length="236" mass="27128">MEMERINENTIRVLIENEDLAERGITFLDLLGNHKQIESFFYSILEEVDVEEQFQETEAVTFQVLPNRNGIELFISKNMMLGDDADLPELSDLINQDSFGDFLKNQLDSGADLAIENTIELKVDNSLEEVRIRETNPTLDYVVKFEDFDDLVTLSTASKFELVQTNLYSLASESKAYYLHLSFPVEDMTEEQVNDDLSLVLEFGTLSNVTPEVLGEYGRLIMERSALEQVKHYFKK</sequence>
<protein>
    <recommendedName>
        <fullName evidence="2">Adapter protein MecA</fullName>
    </recommendedName>
</protein>
<evidence type="ECO:0000256" key="2">
    <source>
        <dbReference type="HAMAP-Rule" id="MF_01124"/>
    </source>
</evidence>
<dbReference type="PANTHER" id="PTHR39161">
    <property type="entry name" value="ADAPTER PROTEIN MECA"/>
    <property type="match status" value="1"/>
</dbReference>
<comment type="subunit">
    <text evidence="2">Homodimer.</text>
</comment>
<dbReference type="PANTHER" id="PTHR39161:SF1">
    <property type="entry name" value="ADAPTER PROTEIN MECA 1"/>
    <property type="match status" value="1"/>
</dbReference>
<accession>A0A6G8ALE3</accession>
<organism evidence="3 4">
    <name type="scientific">Vagococcus coleopterorum</name>
    <dbReference type="NCBI Taxonomy" id="2714946"/>
    <lineage>
        <taxon>Bacteria</taxon>
        <taxon>Bacillati</taxon>
        <taxon>Bacillota</taxon>
        <taxon>Bacilli</taxon>
        <taxon>Lactobacillales</taxon>
        <taxon>Enterococcaceae</taxon>
        <taxon>Vagococcus</taxon>
    </lineage>
</organism>
<dbReference type="RefSeq" id="WP_166006612.1">
    <property type="nucleotide sequence ID" value="NZ_CP049886.1"/>
</dbReference>
<proteinExistence type="inferred from homology"/>
<dbReference type="Pfam" id="PF05389">
    <property type="entry name" value="MecA"/>
    <property type="match status" value="1"/>
</dbReference>
<dbReference type="PIRSF" id="PIRSF029008">
    <property type="entry name" value="MecA"/>
    <property type="match status" value="1"/>
</dbReference>
<dbReference type="EMBL" id="CP049886">
    <property type="protein sequence ID" value="QIL45779.1"/>
    <property type="molecule type" value="Genomic_DNA"/>
</dbReference>
<gene>
    <name evidence="2" type="primary">mecA</name>
    <name evidence="3" type="ORF">G7081_01075</name>
</gene>
<comment type="domain">
    <text evidence="2">The N-terminal domain probably binds unfolded/aggregated proteins; the C-terminal domain interacts with ClpC.</text>
</comment>
<dbReference type="AlphaFoldDB" id="A0A6G8ALE3"/>
<evidence type="ECO:0000256" key="1">
    <source>
        <dbReference type="ARBA" id="ARBA00005397"/>
    </source>
</evidence>
<dbReference type="KEGG" id="vah:G7081_01075"/>
<dbReference type="Gene3D" id="3.30.70.1950">
    <property type="match status" value="1"/>
</dbReference>
<keyword evidence="4" id="KW-1185">Reference proteome</keyword>
<evidence type="ECO:0000313" key="3">
    <source>
        <dbReference type="EMBL" id="QIL45779.1"/>
    </source>
</evidence>
<dbReference type="GO" id="GO:0030674">
    <property type="term" value="F:protein-macromolecule adaptor activity"/>
    <property type="evidence" value="ECO:0007669"/>
    <property type="project" value="UniProtKB-UniRule"/>
</dbReference>
<evidence type="ECO:0000313" key="4">
    <source>
        <dbReference type="Proteomes" id="UP000500890"/>
    </source>
</evidence>
<dbReference type="HAMAP" id="MF_01124">
    <property type="entry name" value="MecA"/>
    <property type="match status" value="1"/>
</dbReference>
<comment type="similarity">
    <text evidence="1 2">Belongs to the MecA family.</text>
</comment>
<dbReference type="InterPro" id="IPR008681">
    <property type="entry name" value="Neg-reg_MecA"/>
</dbReference>
<name>A0A6G8ALE3_9ENTE</name>
<comment type="function">
    <text evidence="2">Enables the recognition and targeting of unfolded and aggregated proteins to the ClpC protease or to other proteins involved in proteolysis.</text>
</comment>
<dbReference type="InterPro" id="IPR038471">
    <property type="entry name" value="MecA_C_sf"/>
</dbReference>
<reference evidence="3 4" key="1">
    <citation type="submission" date="2020-03" db="EMBL/GenBank/DDBJ databases">
        <title>Vagococcus sp. nov., isolated from beetles.</title>
        <authorList>
            <person name="Hyun D.-W."/>
            <person name="Bae J.-W."/>
        </authorList>
    </citation>
    <scope>NUCLEOTIDE SEQUENCE [LARGE SCALE GENOMIC DNA]</scope>
    <source>
        <strain evidence="3 4">HDW17A</strain>
    </source>
</reference>